<proteinExistence type="predicted"/>
<evidence type="ECO:0000313" key="2">
    <source>
        <dbReference type="Proteomes" id="UP000046176"/>
    </source>
</evidence>
<dbReference type="AlphaFoldDB" id="A0A0T7FDU0"/>
<dbReference type="EMBL" id="CCRH01000004">
    <property type="protein sequence ID" value="CDZ33141.1"/>
    <property type="molecule type" value="Genomic_DNA"/>
</dbReference>
<dbReference type="Proteomes" id="UP000046176">
    <property type="component" value="Unassembled WGS sequence"/>
</dbReference>
<organism evidence="1 2">
    <name type="scientific">Neorhizobium galegae bv. officinalis</name>
    <dbReference type="NCBI Taxonomy" id="323656"/>
    <lineage>
        <taxon>Bacteria</taxon>
        <taxon>Pseudomonadati</taxon>
        <taxon>Pseudomonadota</taxon>
        <taxon>Alphaproteobacteria</taxon>
        <taxon>Hyphomicrobiales</taxon>
        <taxon>Rhizobiaceae</taxon>
        <taxon>Rhizobium/Agrobacterium group</taxon>
        <taxon>Neorhizobium</taxon>
    </lineage>
</organism>
<gene>
    <name evidence="1" type="ORF">NGAL_HAMBI1145_16830</name>
</gene>
<accession>A0A0T7FDU0</accession>
<evidence type="ECO:0000313" key="1">
    <source>
        <dbReference type="EMBL" id="CDZ33141.1"/>
    </source>
</evidence>
<sequence>MRGSAGTAGRVGAGLDHVQSIVRIAGGIEFA</sequence>
<name>A0A0T7FDU0_NEOGA</name>
<protein>
    <submittedName>
        <fullName evidence="1">Uncharacterized protein</fullName>
    </submittedName>
</protein>
<reference evidence="1 2" key="1">
    <citation type="submission" date="2014-08" db="EMBL/GenBank/DDBJ databases">
        <authorList>
            <person name="Chen Y.-H."/>
        </authorList>
    </citation>
    <scope>NUCLEOTIDE SEQUENCE [LARGE SCALE GENOMIC DNA]</scope>
</reference>